<dbReference type="Gene3D" id="1.10.287.1060">
    <property type="entry name" value="ESAT-6-like"/>
    <property type="match status" value="1"/>
</dbReference>
<dbReference type="EMBL" id="DVIT01000013">
    <property type="protein sequence ID" value="HIS46609.1"/>
    <property type="molecule type" value="Genomic_DNA"/>
</dbReference>
<reference evidence="1" key="1">
    <citation type="submission" date="2020-10" db="EMBL/GenBank/DDBJ databases">
        <authorList>
            <person name="Gilroy R."/>
        </authorList>
    </citation>
    <scope>NUCLEOTIDE SEQUENCE</scope>
    <source>
        <strain evidence="1">CHK178-757</strain>
    </source>
</reference>
<dbReference type="AlphaFoldDB" id="A0A9D1F327"/>
<proteinExistence type="predicted"/>
<evidence type="ECO:0000313" key="1">
    <source>
        <dbReference type="EMBL" id="HIS46609.1"/>
    </source>
</evidence>
<dbReference type="Pfam" id="PF06013">
    <property type="entry name" value="WXG100"/>
    <property type="match status" value="1"/>
</dbReference>
<comment type="caution">
    <text evidence="1">The sequence shown here is derived from an EMBL/GenBank/DDBJ whole genome shotgun (WGS) entry which is preliminary data.</text>
</comment>
<accession>A0A9D1F327</accession>
<organism evidence="1 2">
    <name type="scientific">Candidatus Scybalocola faecigallinarum</name>
    <dbReference type="NCBI Taxonomy" id="2840941"/>
    <lineage>
        <taxon>Bacteria</taxon>
        <taxon>Bacillati</taxon>
        <taxon>Bacillota</taxon>
        <taxon>Clostridia</taxon>
        <taxon>Lachnospirales</taxon>
        <taxon>Lachnospiraceae</taxon>
        <taxon>Lachnospiraceae incertae sedis</taxon>
        <taxon>Candidatus Scybalocola (ex Gilroy et al. 2021)</taxon>
    </lineage>
</organism>
<dbReference type="SUPFAM" id="SSF140453">
    <property type="entry name" value="EsxAB dimer-like"/>
    <property type="match status" value="1"/>
</dbReference>
<dbReference type="InterPro" id="IPR036689">
    <property type="entry name" value="ESAT-6-like_sf"/>
</dbReference>
<reference evidence="1" key="2">
    <citation type="journal article" date="2021" name="PeerJ">
        <title>Extensive microbial diversity within the chicken gut microbiome revealed by metagenomics and culture.</title>
        <authorList>
            <person name="Gilroy R."/>
            <person name="Ravi A."/>
            <person name="Getino M."/>
            <person name="Pursley I."/>
            <person name="Horton D.L."/>
            <person name="Alikhan N.F."/>
            <person name="Baker D."/>
            <person name="Gharbi K."/>
            <person name="Hall N."/>
            <person name="Watson M."/>
            <person name="Adriaenssens E.M."/>
            <person name="Foster-Nyarko E."/>
            <person name="Jarju S."/>
            <person name="Secka A."/>
            <person name="Antonio M."/>
            <person name="Oren A."/>
            <person name="Chaudhuri R.R."/>
            <person name="La Ragione R."/>
            <person name="Hildebrand F."/>
            <person name="Pallen M.J."/>
        </authorList>
    </citation>
    <scope>NUCLEOTIDE SEQUENCE</scope>
    <source>
        <strain evidence="1">CHK178-757</strain>
    </source>
</reference>
<evidence type="ECO:0000313" key="2">
    <source>
        <dbReference type="Proteomes" id="UP000823927"/>
    </source>
</evidence>
<dbReference type="Proteomes" id="UP000823927">
    <property type="component" value="Unassembled WGS sequence"/>
</dbReference>
<protein>
    <submittedName>
        <fullName evidence="1">WXG100 family type VII secretion target</fullName>
    </submittedName>
</protein>
<name>A0A9D1F327_9FIRM</name>
<sequence>MASGSGSVYDGMTVKVSGEALKSASQTAQSHINRMAQIFESVEQLVSRSSSYWIGQAGDAHRRAYESRKEEIREALKRLKEHPADLMTMASVYDSAESAAREMAAGLPSDVLS</sequence>
<gene>
    <name evidence="1" type="ORF">IAB46_03440</name>
</gene>
<dbReference type="InterPro" id="IPR010310">
    <property type="entry name" value="T7SS_ESAT-6-like"/>
</dbReference>